<dbReference type="Proteomes" id="UP000037084">
    <property type="component" value="Unassembled WGS sequence"/>
</dbReference>
<proteinExistence type="inferred from homology"/>
<dbReference type="InterPro" id="IPR029058">
    <property type="entry name" value="AB_hydrolase_fold"/>
</dbReference>
<comment type="similarity">
    <text evidence="1">Belongs to the peptidase S33 family.</text>
</comment>
<protein>
    <recommendedName>
        <fullName evidence="5">Peptidase S33 tripeptidyl aminopeptidase-like C-terminal domain-containing protein</fullName>
    </recommendedName>
</protein>
<dbReference type="PANTHER" id="PTHR43248">
    <property type="entry name" value="2-SUCCINYL-6-HYDROXY-2,4-CYCLOHEXADIENE-1-CARBOXYLATE SYNTHASE"/>
    <property type="match status" value="1"/>
</dbReference>
<keyword evidence="2 4" id="KW-0732">Signal</keyword>
<dbReference type="EMBL" id="LGUV01000342">
    <property type="protein sequence ID" value="KOG47127.1"/>
    <property type="molecule type" value="Genomic_DNA"/>
</dbReference>
<feature type="domain" description="Peptidase S33 tripeptidyl aminopeptidase-like C-terminal" evidence="5">
    <location>
        <begin position="416"/>
        <end position="509"/>
    </location>
</feature>
<evidence type="ECO:0000256" key="1">
    <source>
        <dbReference type="ARBA" id="ARBA00010088"/>
    </source>
</evidence>
<dbReference type="GO" id="GO:0016787">
    <property type="term" value="F:hydrolase activity"/>
    <property type="evidence" value="ECO:0007669"/>
    <property type="project" value="UniProtKB-KW"/>
</dbReference>
<evidence type="ECO:0000256" key="2">
    <source>
        <dbReference type="ARBA" id="ARBA00022729"/>
    </source>
</evidence>
<name>A0A0L8M9M4_STRVG</name>
<evidence type="ECO:0000313" key="7">
    <source>
        <dbReference type="Proteomes" id="UP000037084"/>
    </source>
</evidence>
<dbReference type="PANTHER" id="PTHR43248:SF29">
    <property type="entry name" value="TRIPEPTIDYL AMINOPEPTIDASE"/>
    <property type="match status" value="1"/>
</dbReference>
<dbReference type="SUPFAM" id="SSF53474">
    <property type="entry name" value="alpha/beta-Hydrolases"/>
    <property type="match status" value="1"/>
</dbReference>
<dbReference type="InterPro" id="IPR051601">
    <property type="entry name" value="Serine_prot/Carboxylest_S33"/>
</dbReference>
<dbReference type="Gene3D" id="3.40.50.1820">
    <property type="entry name" value="alpha/beta hydrolase"/>
    <property type="match status" value="1"/>
</dbReference>
<dbReference type="Pfam" id="PF08386">
    <property type="entry name" value="Abhydrolase_4"/>
    <property type="match status" value="1"/>
</dbReference>
<comment type="caution">
    <text evidence="6">The sequence shown here is derived from an EMBL/GenBank/DDBJ whole genome shotgun (WGS) entry which is preliminary data.</text>
</comment>
<feature type="signal peptide" evidence="4">
    <location>
        <begin position="1"/>
        <end position="36"/>
    </location>
</feature>
<evidence type="ECO:0000313" key="6">
    <source>
        <dbReference type="EMBL" id="KOG47127.1"/>
    </source>
</evidence>
<dbReference type="InterPro" id="IPR013595">
    <property type="entry name" value="Pept_S33_TAP-like_C"/>
</dbReference>
<evidence type="ECO:0000256" key="4">
    <source>
        <dbReference type="SAM" id="SignalP"/>
    </source>
</evidence>
<reference evidence="7" key="1">
    <citation type="submission" date="2015-07" db="EMBL/GenBank/DDBJ databases">
        <authorList>
            <consortium name="Consortium for Microbial Forensics and Genomics (microFORGE)"/>
            <person name="Knight B.M."/>
            <person name="Roberts D.P."/>
            <person name="Lin D."/>
            <person name="Hari K."/>
            <person name="Fletcher J."/>
            <person name="Melcher U."/>
            <person name="Blagden T."/>
            <person name="Winegar R.A."/>
        </authorList>
    </citation>
    <scope>NUCLEOTIDE SEQUENCE [LARGE SCALE GENOMIC DNA]</scope>
    <source>
        <strain evidence="7">NRRL B-1447</strain>
    </source>
</reference>
<dbReference type="AlphaFoldDB" id="A0A0L8M9M4"/>
<evidence type="ECO:0000256" key="3">
    <source>
        <dbReference type="ARBA" id="ARBA00022801"/>
    </source>
</evidence>
<keyword evidence="3" id="KW-0378">Hydrolase</keyword>
<dbReference type="PATRIC" id="fig|1961.12.peg.5547"/>
<evidence type="ECO:0000259" key="5">
    <source>
        <dbReference type="Pfam" id="PF08386"/>
    </source>
</evidence>
<accession>A0A0L8M9M4</accession>
<organism evidence="6 7">
    <name type="scientific">Streptomyces virginiae</name>
    <name type="common">Streptomyces cinnamonensis</name>
    <dbReference type="NCBI Taxonomy" id="1961"/>
    <lineage>
        <taxon>Bacteria</taxon>
        <taxon>Bacillati</taxon>
        <taxon>Actinomycetota</taxon>
        <taxon>Actinomycetes</taxon>
        <taxon>Kitasatosporales</taxon>
        <taxon>Streptomycetaceae</taxon>
        <taxon>Streptomyces</taxon>
    </lineage>
</organism>
<sequence>MGPPGRINKACPMTTYSKTALLLATATVAAALTATAAPAEARSVSAGPQLDWHPCTHQGAPAAQECAELPVPLDYDDPDGRQITVAVSRIRSDRPGARRGTLVVLPGGPGGSGVQRLTQKGDALRRELAGAYDLVAFDPRGVGASTTASCDLAPEDRYLTSLRPWPGPNGEIAGNIERSRRIAEACARKGGPELRSFTTANQVRDMDRLREALGERRLSAWGTSYGAYVGAVYAQTYPRRTDRWVLDSSGDPDPKRVARGWLANMSQAAADRFPDFAAWAAHPDRDADGLRLAADPQQVEPLVVALAARLDREPRASTTPGVPLTGNGLRQALQNALYGDSAFASLAALVKAAQDPAGTPALPRELATPIPNEDAALMVSVICNDVAWPETSMAAHRRAVEEDRTRHPLTAGMPANVTPCSFWKPPTRRPTRITDDGPSNILMVQGRRDPATPLFGALKMREALGGRTRLVTVEQGGHGMYLGNGNACGNRVVTEFLTSGRRPSRDTECAN</sequence>
<feature type="chain" id="PRO_5005587154" description="Peptidase S33 tripeptidyl aminopeptidase-like C-terminal domain-containing protein" evidence="4">
    <location>
        <begin position="37"/>
        <end position="511"/>
    </location>
</feature>
<gene>
    <name evidence="6" type="ORF">ADK75_24730</name>
</gene>